<comment type="caution">
    <text evidence="3">The sequence shown here is derived from an EMBL/GenBank/DDBJ whole genome shotgun (WGS) entry which is preliminary data.</text>
</comment>
<dbReference type="InterPro" id="IPR036249">
    <property type="entry name" value="Thioredoxin-like_sf"/>
</dbReference>
<name>A0ABT2UD73_9BACL</name>
<sequence length="241" mass="26694">MNIEIWSDFMCPFCYIGKRRFEAALEQFPNKNHVEVIYRSFELDAHSERDVPHGVDEMLASKYGMSLEKAKEMNAGVAAQAQSVGLTFKFDTMILTNTFDAHRLAHFAAQHGLMREMTERLLHAYFTESKHIGDHQTLAALAAEVGLNQEEALQMLSGQAFTAEVRSDEEEAGKLGVRGVPFFVINRKYAISGAQSSEVFLGALQKAWEEDQPLTLLNTSDSTAEGGACDNGVCAPSQQKP</sequence>
<dbReference type="InterPro" id="IPR001853">
    <property type="entry name" value="DSBA-like_thioredoxin_dom"/>
</dbReference>
<feature type="region of interest" description="Disordered" evidence="1">
    <location>
        <begin position="222"/>
        <end position="241"/>
    </location>
</feature>
<evidence type="ECO:0000256" key="1">
    <source>
        <dbReference type="SAM" id="MobiDB-lite"/>
    </source>
</evidence>
<proteinExistence type="predicted"/>
<evidence type="ECO:0000313" key="4">
    <source>
        <dbReference type="Proteomes" id="UP001652445"/>
    </source>
</evidence>
<reference evidence="3 4" key="1">
    <citation type="submission" date="2022-09" db="EMBL/GenBank/DDBJ databases">
        <authorList>
            <person name="Han X.L."/>
            <person name="Wang Q."/>
            <person name="Lu T."/>
        </authorList>
    </citation>
    <scope>NUCLEOTIDE SEQUENCE [LARGE SCALE GENOMIC DNA]</scope>
    <source>
        <strain evidence="3 4">WQ 127069</strain>
    </source>
</reference>
<dbReference type="EMBL" id="JAOQIO010000016">
    <property type="protein sequence ID" value="MCU6792066.1"/>
    <property type="molecule type" value="Genomic_DNA"/>
</dbReference>
<accession>A0ABT2UD73</accession>
<feature type="domain" description="DSBA-like thioredoxin" evidence="2">
    <location>
        <begin position="3"/>
        <end position="205"/>
    </location>
</feature>
<gene>
    <name evidence="3" type="ORF">OB236_07990</name>
</gene>
<dbReference type="PANTHER" id="PTHR13887">
    <property type="entry name" value="GLUTATHIONE S-TRANSFERASE KAPPA"/>
    <property type="match status" value="1"/>
</dbReference>
<protein>
    <submittedName>
        <fullName evidence="3">DsbA family oxidoreductase</fullName>
    </submittedName>
</protein>
<dbReference type="SUPFAM" id="SSF52833">
    <property type="entry name" value="Thioredoxin-like"/>
    <property type="match status" value="1"/>
</dbReference>
<keyword evidence="4" id="KW-1185">Reference proteome</keyword>
<dbReference type="Pfam" id="PF01323">
    <property type="entry name" value="DSBA"/>
    <property type="match status" value="1"/>
</dbReference>
<dbReference type="Proteomes" id="UP001652445">
    <property type="component" value="Unassembled WGS sequence"/>
</dbReference>
<dbReference type="RefSeq" id="WP_262683464.1">
    <property type="nucleotide sequence ID" value="NZ_JAOQIO010000016.1"/>
</dbReference>
<evidence type="ECO:0000313" key="3">
    <source>
        <dbReference type="EMBL" id="MCU6792066.1"/>
    </source>
</evidence>
<dbReference type="PANTHER" id="PTHR13887:SF41">
    <property type="entry name" value="THIOREDOXIN SUPERFAMILY PROTEIN"/>
    <property type="match status" value="1"/>
</dbReference>
<organism evidence="3 4">
    <name type="scientific">Paenibacillus baimaensis</name>
    <dbReference type="NCBI Taxonomy" id="2982185"/>
    <lineage>
        <taxon>Bacteria</taxon>
        <taxon>Bacillati</taxon>
        <taxon>Bacillota</taxon>
        <taxon>Bacilli</taxon>
        <taxon>Bacillales</taxon>
        <taxon>Paenibacillaceae</taxon>
        <taxon>Paenibacillus</taxon>
    </lineage>
</organism>
<dbReference type="Gene3D" id="3.40.30.10">
    <property type="entry name" value="Glutaredoxin"/>
    <property type="match status" value="1"/>
</dbReference>
<evidence type="ECO:0000259" key="2">
    <source>
        <dbReference type="Pfam" id="PF01323"/>
    </source>
</evidence>
<dbReference type="CDD" id="cd03024">
    <property type="entry name" value="DsbA_FrnE"/>
    <property type="match status" value="1"/>
</dbReference>